<keyword evidence="7" id="KW-1185">Reference proteome</keyword>
<dbReference type="InterPro" id="IPR001547">
    <property type="entry name" value="Glyco_hydro_5"/>
</dbReference>
<sequence length="339" mass="35741">MMIIARLIAAVILVVTGMSASPVPARAAVWIPVGVATVCTLQPGCNPYDEANKTAAVGGRLTRIPVPWNLVQPYSAASYDWSRVDAAVSGARNAGLMVLLVLYGPAPVWAQAPGVNPAGTGNPPADPRTFGTFAQATAQRYAPQVSAFEVWNEPNLPHYLQPPTAATYVPLLKAAYEGIRAAGAQQPVVSGGTSSSQDGTPDVTFLRDVYAAGGKPYFDAVGVHPYTFPNPITSSGSGVLINGYQIMQANGDAAKKMWITEYGQPTGSSAVAVPEQQQAQIIVDAIQRTQQLSWVGVFVVFNTRDLSADPSVMDANFGLFRYDGSPKQSAFALRSLLVG</sequence>
<dbReference type="InterPro" id="IPR017853">
    <property type="entry name" value="GH"/>
</dbReference>
<feature type="chain" id="PRO_5023046941" evidence="4">
    <location>
        <begin position="28"/>
        <end position="339"/>
    </location>
</feature>
<dbReference type="InterPro" id="IPR051923">
    <property type="entry name" value="Glycosyl_Hydrolase_39"/>
</dbReference>
<proteinExistence type="inferred from homology"/>
<accession>A0A5C5RUD9</accession>
<name>A0A5C5RUD9_9ACTN</name>
<evidence type="ECO:0000256" key="2">
    <source>
        <dbReference type="ARBA" id="ARBA00023295"/>
    </source>
</evidence>
<dbReference type="EMBL" id="VIGV01000001">
    <property type="protein sequence ID" value="TWS26637.1"/>
    <property type="molecule type" value="Genomic_DNA"/>
</dbReference>
<dbReference type="Proteomes" id="UP000319792">
    <property type="component" value="Unassembled WGS sequence"/>
</dbReference>
<keyword evidence="2 3" id="KW-0326">Glycosidase</keyword>
<dbReference type="PANTHER" id="PTHR12631">
    <property type="entry name" value="ALPHA-L-IDURONIDASE"/>
    <property type="match status" value="1"/>
</dbReference>
<dbReference type="Gene3D" id="3.20.20.80">
    <property type="entry name" value="Glycosidases"/>
    <property type="match status" value="1"/>
</dbReference>
<evidence type="ECO:0000259" key="5">
    <source>
        <dbReference type="Pfam" id="PF00150"/>
    </source>
</evidence>
<evidence type="ECO:0000313" key="7">
    <source>
        <dbReference type="Proteomes" id="UP000319792"/>
    </source>
</evidence>
<evidence type="ECO:0000313" key="6">
    <source>
        <dbReference type="EMBL" id="TWS26637.1"/>
    </source>
</evidence>
<dbReference type="OrthoDB" id="9802522at2"/>
<evidence type="ECO:0000256" key="4">
    <source>
        <dbReference type="SAM" id="SignalP"/>
    </source>
</evidence>
<gene>
    <name evidence="6" type="ORF">FK268_00585</name>
</gene>
<feature type="signal peptide" evidence="4">
    <location>
        <begin position="1"/>
        <end position="27"/>
    </location>
</feature>
<keyword evidence="4" id="KW-0732">Signal</keyword>
<keyword evidence="1 3" id="KW-0378">Hydrolase</keyword>
<dbReference type="GO" id="GO:0004553">
    <property type="term" value="F:hydrolase activity, hydrolyzing O-glycosyl compounds"/>
    <property type="evidence" value="ECO:0007669"/>
    <property type="project" value="InterPro"/>
</dbReference>
<evidence type="ECO:0000256" key="3">
    <source>
        <dbReference type="RuleBase" id="RU361153"/>
    </source>
</evidence>
<dbReference type="Pfam" id="PF00150">
    <property type="entry name" value="Cellulase"/>
    <property type="match status" value="1"/>
</dbReference>
<evidence type="ECO:0000256" key="1">
    <source>
        <dbReference type="ARBA" id="ARBA00022801"/>
    </source>
</evidence>
<comment type="caution">
    <text evidence="6">The sequence shown here is derived from an EMBL/GenBank/DDBJ whole genome shotgun (WGS) entry which is preliminary data.</text>
</comment>
<dbReference type="AlphaFoldDB" id="A0A5C5RUD9"/>
<reference evidence="6 7" key="2">
    <citation type="submission" date="2019-08" db="EMBL/GenBank/DDBJ databases">
        <title>Tsukamurella conjunctivitidis sp. nov., Tsukamurella assacharolytica sp. nov. and Tsukamurella sputae sp. nov. isolated from patients with conjunctivitis, bacteraemia (lymphoma) and respiratory infection (sputum) in Hong Kong.</title>
        <authorList>
            <person name="Fok K.M.N."/>
            <person name="Fong J.Y.H."/>
        </authorList>
    </citation>
    <scope>NUCLEOTIDE SEQUENCE [LARGE SCALE GENOMIC DNA]</scope>
    <source>
        <strain evidence="6 7">HKU70</strain>
    </source>
</reference>
<dbReference type="SUPFAM" id="SSF51445">
    <property type="entry name" value="(Trans)glycosidases"/>
    <property type="match status" value="1"/>
</dbReference>
<organism evidence="6 7">
    <name type="scientific">Tsukamurella sputi</name>
    <dbReference type="NCBI Taxonomy" id="2591848"/>
    <lineage>
        <taxon>Bacteria</taxon>
        <taxon>Bacillati</taxon>
        <taxon>Actinomycetota</taxon>
        <taxon>Actinomycetes</taxon>
        <taxon>Mycobacteriales</taxon>
        <taxon>Tsukamurellaceae</taxon>
        <taxon>Tsukamurella</taxon>
    </lineage>
</organism>
<reference evidence="6 7" key="1">
    <citation type="submission" date="2019-06" db="EMBL/GenBank/DDBJ databases">
        <authorList>
            <person name="Teng J.L.L."/>
            <person name="Lee H.H."/>
            <person name="Lau S.K.P."/>
            <person name="Woo P.C.Y."/>
        </authorList>
    </citation>
    <scope>NUCLEOTIDE SEQUENCE [LARGE SCALE GENOMIC DNA]</scope>
    <source>
        <strain evidence="6 7">HKU70</strain>
    </source>
</reference>
<dbReference type="GO" id="GO:0000272">
    <property type="term" value="P:polysaccharide catabolic process"/>
    <property type="evidence" value="ECO:0007669"/>
    <property type="project" value="InterPro"/>
</dbReference>
<feature type="domain" description="Glycoside hydrolase family 5" evidence="5">
    <location>
        <begin position="60"/>
        <end position="295"/>
    </location>
</feature>
<comment type="similarity">
    <text evidence="3">Belongs to the glycosyl hydrolase 5 (cellulase A) family.</text>
</comment>
<dbReference type="PANTHER" id="PTHR12631:SF10">
    <property type="entry name" value="BETA-XYLOSIDASE-LIKE PROTEIN-RELATED"/>
    <property type="match status" value="1"/>
</dbReference>
<protein>
    <submittedName>
        <fullName evidence="6">Glycoside hydrolase family 5 protein</fullName>
    </submittedName>
</protein>